<dbReference type="SUPFAM" id="SSF56112">
    <property type="entry name" value="Protein kinase-like (PK-like)"/>
    <property type="match status" value="1"/>
</dbReference>
<reference evidence="5" key="2">
    <citation type="journal article" date="2019" name="IMA Fungus">
        <title>Genome sequencing and comparison of five Tilletia species to identify candidate genes for the detection of regulated species infecting wheat.</title>
        <authorList>
            <person name="Nguyen H.D.T."/>
            <person name="Sultana T."/>
            <person name="Kesanakurti P."/>
            <person name="Hambleton S."/>
        </authorList>
    </citation>
    <scope>NUCLEOTIDE SEQUENCE</scope>
    <source>
        <strain evidence="5">DAOMC 238032</strain>
    </source>
</reference>
<dbReference type="PANTHER" id="PTHR22603:SF66">
    <property type="entry name" value="ETHANOLAMINE KINASE"/>
    <property type="match status" value="1"/>
</dbReference>
<dbReference type="EC" id="2.7.1.82" evidence="3"/>
<evidence type="ECO:0000313" key="5">
    <source>
        <dbReference type="EMBL" id="KAE8236348.1"/>
    </source>
</evidence>
<sequence length="301" mass="33522">MQVVREIVEELPEAFAVQKITRLGGLTNVVYHVETDKDDLCVRIPGEGTEAYINRYNEARAARETARVGVSAPVLHFDEKSGQCVTKYLAGTVTMSAEAFNSRQGAPERAGEALRSLHSSDATFNNVFDVFALIDEYLAVLKAKEATVPDGYHEVLASAEQARAALRKNPVPLAPCHCDPLSENFLDAGDKMWIVDWEYSGMNDPLWDLGDFSVEANLSQENEAALMWSYFGRSPSLSEYGRIVIYKALCDLVWTLWGLIQHVNDNPADDFWAYAVNRFHRCSRLMATSEYKTAVAAVAQN</sequence>
<comment type="pathway">
    <text evidence="1">Phospholipid metabolism; phosphatidylethanolamine biosynthesis; phosphatidylethanolamine from ethanolamine: step 1/3.</text>
</comment>
<protein>
    <recommendedName>
        <fullName evidence="3">ethanolamine kinase</fullName>
        <ecNumber evidence="3">2.7.1.82</ecNumber>
    </recommendedName>
</protein>
<dbReference type="Gene3D" id="3.90.1200.10">
    <property type="match status" value="1"/>
</dbReference>
<organism evidence="5 6">
    <name type="scientific">Tilletia caries</name>
    <name type="common">wheat bunt fungus</name>
    <dbReference type="NCBI Taxonomy" id="13290"/>
    <lineage>
        <taxon>Eukaryota</taxon>
        <taxon>Fungi</taxon>
        <taxon>Dikarya</taxon>
        <taxon>Basidiomycota</taxon>
        <taxon>Ustilaginomycotina</taxon>
        <taxon>Exobasidiomycetes</taxon>
        <taxon>Tilletiales</taxon>
        <taxon>Tilletiaceae</taxon>
        <taxon>Tilletia</taxon>
    </lineage>
</organism>
<evidence type="ECO:0000313" key="6">
    <source>
        <dbReference type="Proteomes" id="UP000077671"/>
    </source>
</evidence>
<proteinExistence type="inferred from homology"/>
<dbReference type="Pfam" id="PF01636">
    <property type="entry name" value="APH"/>
    <property type="match status" value="1"/>
</dbReference>
<gene>
    <name evidence="5" type="ORF">A4X03_0g9470</name>
</gene>
<dbReference type="GO" id="GO:0005737">
    <property type="term" value="C:cytoplasm"/>
    <property type="evidence" value="ECO:0007669"/>
    <property type="project" value="TreeGrafter"/>
</dbReference>
<comment type="similarity">
    <text evidence="2">Belongs to the choline/ethanolamine kinase family.</text>
</comment>
<feature type="domain" description="Aminoglycoside phosphotransferase" evidence="4">
    <location>
        <begin position="24"/>
        <end position="213"/>
    </location>
</feature>
<dbReference type="Proteomes" id="UP000077671">
    <property type="component" value="Unassembled WGS sequence"/>
</dbReference>
<evidence type="ECO:0000256" key="2">
    <source>
        <dbReference type="ARBA" id="ARBA00038211"/>
    </source>
</evidence>
<dbReference type="GO" id="GO:0006646">
    <property type="term" value="P:phosphatidylethanolamine biosynthetic process"/>
    <property type="evidence" value="ECO:0007669"/>
    <property type="project" value="TreeGrafter"/>
</dbReference>
<evidence type="ECO:0000256" key="1">
    <source>
        <dbReference type="ARBA" id="ARBA00037883"/>
    </source>
</evidence>
<reference evidence="5" key="1">
    <citation type="submission" date="2016-04" db="EMBL/GenBank/DDBJ databases">
        <authorList>
            <person name="Nguyen H.D."/>
            <person name="Kesanakurti P."/>
            <person name="Cullis J."/>
            <person name="Levesque C.A."/>
            <person name="Hambleton S."/>
        </authorList>
    </citation>
    <scope>NUCLEOTIDE SEQUENCE</scope>
    <source>
        <strain evidence="5">DAOMC 238032</strain>
    </source>
</reference>
<comment type="caution">
    <text evidence="5">The sequence shown here is derived from an EMBL/GenBank/DDBJ whole genome shotgun (WGS) entry which is preliminary data.</text>
</comment>
<dbReference type="InterPro" id="IPR011009">
    <property type="entry name" value="Kinase-like_dom_sf"/>
</dbReference>
<accession>A0A8T8SB22</accession>
<evidence type="ECO:0000259" key="4">
    <source>
        <dbReference type="Pfam" id="PF01636"/>
    </source>
</evidence>
<dbReference type="PANTHER" id="PTHR22603">
    <property type="entry name" value="CHOLINE/ETHANOALAMINE KINASE"/>
    <property type="match status" value="1"/>
</dbReference>
<dbReference type="EMBL" id="LWDD02003798">
    <property type="protein sequence ID" value="KAE8236348.1"/>
    <property type="molecule type" value="Genomic_DNA"/>
</dbReference>
<dbReference type="AlphaFoldDB" id="A0A8T8SB22"/>
<dbReference type="CDD" id="cd05151">
    <property type="entry name" value="ChoK-like"/>
    <property type="match status" value="1"/>
</dbReference>
<dbReference type="Gene3D" id="3.30.200.20">
    <property type="entry name" value="Phosphorylase Kinase, domain 1"/>
    <property type="match status" value="1"/>
</dbReference>
<evidence type="ECO:0000256" key="3">
    <source>
        <dbReference type="ARBA" id="ARBA00038874"/>
    </source>
</evidence>
<dbReference type="GO" id="GO:0004305">
    <property type="term" value="F:ethanolamine kinase activity"/>
    <property type="evidence" value="ECO:0007669"/>
    <property type="project" value="UniProtKB-EC"/>
</dbReference>
<name>A0A8T8SB22_9BASI</name>
<dbReference type="InterPro" id="IPR002575">
    <property type="entry name" value="Aminoglycoside_PTrfase"/>
</dbReference>